<proteinExistence type="predicted"/>
<keyword evidence="2" id="KW-1185">Reference proteome</keyword>
<comment type="caution">
    <text evidence="1">The sequence shown here is derived from an EMBL/GenBank/DDBJ whole genome shotgun (WGS) entry which is preliminary data.</text>
</comment>
<name>A0AC61RVA0_9FIRM</name>
<protein>
    <submittedName>
        <fullName evidence="1">Uncharacterized protein</fullName>
    </submittedName>
</protein>
<organism evidence="1 2">
    <name type="scientific">Petralouisia muris</name>
    <dbReference type="NCBI Taxonomy" id="3032872"/>
    <lineage>
        <taxon>Bacteria</taxon>
        <taxon>Bacillati</taxon>
        <taxon>Bacillota</taxon>
        <taxon>Clostridia</taxon>
        <taxon>Lachnospirales</taxon>
        <taxon>Lachnospiraceae</taxon>
        <taxon>Petralouisia</taxon>
    </lineage>
</organism>
<reference evidence="1" key="1">
    <citation type="submission" date="2019-04" db="EMBL/GenBank/DDBJ databases">
        <title>Microbes associate with the intestines of laboratory mice.</title>
        <authorList>
            <person name="Navarre W."/>
            <person name="Wong E."/>
            <person name="Huang K."/>
            <person name="Tropini C."/>
            <person name="Ng K."/>
            <person name="Yu B."/>
        </authorList>
    </citation>
    <scope>NUCLEOTIDE SEQUENCE</scope>
    <source>
        <strain evidence="1">NM01_1-7b</strain>
    </source>
</reference>
<sequence>MRKRIMTLLLAVLLLFQTEAETLYAAEIAPRASTAKTEAEALTGDNDNTGATDPGSQPDGSGNAGDGSGDETGGDGSDFPEGTEEYTVVFDFNGGKLPDTEETDMQVKVKKGELISAENIPAPVREGYTLQYWTDESGDEYKLEEQPVQGNLTLKAFWAPIEEYTVVFDFNGGILPDTGEPIRQVPVKAGELIAPESIPVPVKEGYKLLYWTDENGTEYKLTEQPVQGNLTLKAFWSPITYRIQFKPNGGTGTMAELTMEYDKVQKLPENAFVRTGYAFVGWTVTIAGVEHTFQDEAEISSNLANTEGTVLVFKAKWEVGLYTIQYHANGGTGTMNDMPCTYNKTRTLLTNKFKRTGYTFIGWNTRSDGKGTSYKNKDKVKSLGGYGEIVILYAMWQGNSYTVKYDGNKATSGSMTGSSQIYGTPFTLRKNTFKRKGFTFAGWNTKADGTGTTYKDGAQVSNLTATANGTATLYAKWTAIKYKITYHTNGGKLAASAKKTYTADKPFVLPRPTKKGYDFDGWYKTSNFKKRVGEIAEGNTGNLTLYAKWVKCTQKPKSDSAKLTACKATGTGKVSVKATIKTRVASSDDYYYLMYINPLNQKMYKEAAKVYKKKNISFTLKTAENRGYATSMFGIAIKNGSKYQLISTTSFVKNAEKAASNKSSYKPGSTKKGMQFDKSMEEIIDCGARQNFLNVTVSMVCTDGTVPYNYNGKTYYFNPMTYYQQVVTECNKRNINVTMQVMLDWTAGNTDLISAKARVKGAAPYYSWNVTTNSSREKMEAIFCYLGGLFGKKSCYVSNWILGNEVNNPAGWHYKGGMSTTAYFKSYAYAFRALYYAVRTQYSNAHIFICTDNFWNATQSGGYSAKYVISAFLKQLNKIEKGLKWNLAYHAYSFPLTYTNFWEGFGITNDVSTPYITMKNIKVLTNYIKKNYGSSVRIILSEQGYTSSNWGEANQAAAIVYSYYIAACNPMIDAFIIRSFSDNANETAQGLRMGIAGKEAFNAFKYMDTSQASKYTKKYMGMLGVKSWKKIVAGYKASRIKGMYRKT</sequence>
<evidence type="ECO:0000313" key="1">
    <source>
        <dbReference type="EMBL" id="TGY95782.1"/>
    </source>
</evidence>
<dbReference type="Proteomes" id="UP000304953">
    <property type="component" value="Unassembled WGS sequence"/>
</dbReference>
<evidence type="ECO:0000313" key="2">
    <source>
        <dbReference type="Proteomes" id="UP000304953"/>
    </source>
</evidence>
<accession>A0AC61RVA0</accession>
<dbReference type="EMBL" id="SRYA01000024">
    <property type="protein sequence ID" value="TGY95782.1"/>
    <property type="molecule type" value="Genomic_DNA"/>
</dbReference>
<gene>
    <name evidence="1" type="ORF">E5329_13130</name>
</gene>